<name>A0A078JJR7_BRANA</name>
<dbReference type="Gramene" id="CDY66685">
    <property type="protein sequence ID" value="CDY66685"/>
    <property type="gene ID" value="GSBRNA2T00055572001"/>
</dbReference>
<feature type="compositionally biased region" description="Polar residues" evidence="1">
    <location>
        <begin position="47"/>
        <end position="56"/>
    </location>
</feature>
<dbReference type="AlphaFoldDB" id="A0A078JJR7"/>
<reference evidence="3" key="2">
    <citation type="submission" date="2014-06" db="EMBL/GenBank/DDBJ databases">
        <authorList>
            <person name="Genoscope - CEA"/>
        </authorList>
    </citation>
    <scope>NUCLEOTIDE SEQUENCE</scope>
</reference>
<reference evidence="3 4" key="1">
    <citation type="journal article" date="2014" name="Science">
        <title>Plant genetics. Early allopolyploid evolution in the post-Neolithic Brassica napus oilseed genome.</title>
        <authorList>
            <person name="Chalhoub B."/>
            <person name="Denoeud F."/>
            <person name="Liu S."/>
            <person name="Parkin I.A."/>
            <person name="Tang H."/>
            <person name="Wang X."/>
            <person name="Chiquet J."/>
            <person name="Belcram H."/>
            <person name="Tong C."/>
            <person name="Samans B."/>
            <person name="Correa M."/>
            <person name="Da Silva C."/>
            <person name="Just J."/>
            <person name="Falentin C."/>
            <person name="Koh C.S."/>
            <person name="Le Clainche I."/>
            <person name="Bernard M."/>
            <person name="Bento P."/>
            <person name="Noel B."/>
            <person name="Labadie K."/>
            <person name="Alberti A."/>
            <person name="Charles M."/>
            <person name="Arnaud D."/>
            <person name="Guo H."/>
            <person name="Daviaud C."/>
            <person name="Alamery S."/>
            <person name="Jabbari K."/>
            <person name="Zhao M."/>
            <person name="Edger P.P."/>
            <person name="Chelaifa H."/>
            <person name="Tack D."/>
            <person name="Lassalle G."/>
            <person name="Mestiri I."/>
            <person name="Schnel N."/>
            <person name="Le Paslier M.C."/>
            <person name="Fan G."/>
            <person name="Renault V."/>
            <person name="Bayer P.E."/>
            <person name="Golicz A.A."/>
            <person name="Manoli S."/>
            <person name="Lee T.H."/>
            <person name="Thi V.H."/>
            <person name="Chalabi S."/>
            <person name="Hu Q."/>
            <person name="Fan C."/>
            <person name="Tollenaere R."/>
            <person name="Lu Y."/>
            <person name="Battail C."/>
            <person name="Shen J."/>
            <person name="Sidebottom C.H."/>
            <person name="Wang X."/>
            <person name="Canaguier A."/>
            <person name="Chauveau A."/>
            <person name="Berard A."/>
            <person name="Deniot G."/>
            <person name="Guan M."/>
            <person name="Liu Z."/>
            <person name="Sun F."/>
            <person name="Lim Y.P."/>
            <person name="Lyons E."/>
            <person name="Town C.D."/>
            <person name="Bancroft I."/>
            <person name="Wang X."/>
            <person name="Meng J."/>
            <person name="Ma J."/>
            <person name="Pires J.C."/>
            <person name="King G.J."/>
            <person name="Brunel D."/>
            <person name="Delourme R."/>
            <person name="Renard M."/>
            <person name="Aury J.M."/>
            <person name="Adams K.L."/>
            <person name="Batley J."/>
            <person name="Snowdon R.J."/>
            <person name="Tost J."/>
            <person name="Edwards D."/>
            <person name="Zhou Y."/>
            <person name="Hua W."/>
            <person name="Sharpe A.G."/>
            <person name="Paterson A.H."/>
            <person name="Guan C."/>
            <person name="Wincker P."/>
        </authorList>
    </citation>
    <scope>NUCLEOTIDE SEQUENCE [LARGE SCALE GENOMIC DNA]</scope>
    <source>
        <strain evidence="4">cv. Darmor-bzh</strain>
    </source>
</reference>
<dbReference type="Proteomes" id="UP001295469">
    <property type="component" value="Chromosome C08"/>
</dbReference>
<feature type="compositionally biased region" description="Basic and acidic residues" evidence="1">
    <location>
        <begin position="97"/>
        <end position="110"/>
    </location>
</feature>
<evidence type="ECO:0000256" key="1">
    <source>
        <dbReference type="SAM" id="MobiDB-lite"/>
    </source>
</evidence>
<accession>A0A078JJR7</accession>
<dbReference type="EMBL" id="HG994372">
    <property type="protein sequence ID" value="CAF2108245.1"/>
    <property type="molecule type" value="Genomic_DNA"/>
</dbReference>
<dbReference type="EMBL" id="LK035407">
    <property type="protein sequence ID" value="CDY66685.1"/>
    <property type="molecule type" value="Genomic_DNA"/>
</dbReference>
<dbReference type="PaxDb" id="3708-A0A078JJR7"/>
<keyword evidence="4" id="KW-1185">Reference proteome</keyword>
<feature type="compositionally biased region" description="Basic and acidic residues" evidence="1">
    <location>
        <begin position="17"/>
        <end position="32"/>
    </location>
</feature>
<evidence type="ECO:0000313" key="3">
    <source>
        <dbReference type="EMBL" id="CDY66685.1"/>
    </source>
</evidence>
<proteinExistence type="predicted"/>
<evidence type="ECO:0000313" key="2">
    <source>
        <dbReference type="EMBL" id="CAF2108245.1"/>
    </source>
</evidence>
<feature type="region of interest" description="Disordered" evidence="1">
    <location>
        <begin position="17"/>
        <end position="118"/>
    </location>
</feature>
<gene>
    <name evidence="3" type="primary">BnaAnng22750D</name>
    <name evidence="2" type="ORF">DARMORV10_C08P14190.1</name>
    <name evidence="3" type="ORF">GSBRNA2T00055572001</name>
</gene>
<protein>
    <submittedName>
        <fullName evidence="2">(rape) hypothetical protein</fullName>
    </submittedName>
    <submittedName>
        <fullName evidence="3">BnaAnng22750D protein</fullName>
    </submittedName>
</protein>
<dbReference type="Proteomes" id="UP000028999">
    <property type="component" value="Unassembled WGS sequence"/>
</dbReference>
<sequence>MIVVGDQQHLIDLSKTKARTLEAKSNHQDMRQNKHYRQPQLDEPLTTERTQSGKTTNGKDEETENAFLKISHPYKDDLPRAREAVTRRSHPNTSIDKANERYNSKGDHKTWSKLTTAR</sequence>
<evidence type="ECO:0000313" key="4">
    <source>
        <dbReference type="Proteomes" id="UP000028999"/>
    </source>
</evidence>
<organism evidence="3 4">
    <name type="scientific">Brassica napus</name>
    <name type="common">Rape</name>
    <dbReference type="NCBI Taxonomy" id="3708"/>
    <lineage>
        <taxon>Eukaryota</taxon>
        <taxon>Viridiplantae</taxon>
        <taxon>Streptophyta</taxon>
        <taxon>Embryophyta</taxon>
        <taxon>Tracheophyta</taxon>
        <taxon>Spermatophyta</taxon>
        <taxon>Magnoliopsida</taxon>
        <taxon>eudicotyledons</taxon>
        <taxon>Gunneridae</taxon>
        <taxon>Pentapetalae</taxon>
        <taxon>rosids</taxon>
        <taxon>malvids</taxon>
        <taxon>Brassicales</taxon>
        <taxon>Brassicaceae</taxon>
        <taxon>Brassiceae</taxon>
        <taxon>Brassica</taxon>
    </lineage>
</organism>
<feature type="compositionally biased region" description="Basic and acidic residues" evidence="1">
    <location>
        <begin position="73"/>
        <end position="86"/>
    </location>
</feature>
<reference evidence="2" key="3">
    <citation type="submission" date="2021-01" db="EMBL/GenBank/DDBJ databases">
        <authorList>
            <consortium name="Genoscope - CEA"/>
            <person name="William W."/>
        </authorList>
    </citation>
    <scope>NUCLEOTIDE SEQUENCE</scope>
</reference>